<accession>A0A9W7C415</accession>
<dbReference type="OrthoDB" id="10473280at2759"/>
<evidence type="ECO:0000313" key="2">
    <source>
        <dbReference type="Proteomes" id="UP001165082"/>
    </source>
</evidence>
<organism evidence="1 2">
    <name type="scientific">Triparma retinervis</name>
    <dbReference type="NCBI Taxonomy" id="2557542"/>
    <lineage>
        <taxon>Eukaryota</taxon>
        <taxon>Sar</taxon>
        <taxon>Stramenopiles</taxon>
        <taxon>Ochrophyta</taxon>
        <taxon>Bolidophyceae</taxon>
        <taxon>Parmales</taxon>
        <taxon>Triparmaceae</taxon>
        <taxon>Triparma</taxon>
    </lineage>
</organism>
<name>A0A9W7C415_9STRA</name>
<sequence>MIPSREVQQYDYVREMASRFPISLVSIHTGLKIKHIHKILSRSIDRPSGRPRVVTPDVERQMIELQQQGHLASDYLYVNELRKEGVDVSRQSVQKFFKDVGSKIIKIKPKEADKYTLDALAKFVDYQDFIRGQPAVRLHFYDQSGVSFAKLYPETRRYIPWLPKPPPTPVGTISSKHFSYFGVTNLRLGKPSLFYKMYEKTKENSQNGDEHCDFLISSAKAGMYEPGDFIICDNWAPHVGERGRLLEEHLYKYYGVILLLHFLAG</sequence>
<dbReference type="AlphaFoldDB" id="A0A9W7C415"/>
<reference evidence="1" key="1">
    <citation type="submission" date="2022-07" db="EMBL/GenBank/DDBJ databases">
        <title>Genome analysis of Parmales, a sister group of diatoms, reveals the evolutionary specialization of diatoms from phago-mixotrophs to photoautotrophs.</title>
        <authorList>
            <person name="Ban H."/>
            <person name="Sato S."/>
            <person name="Yoshikawa S."/>
            <person name="Kazumasa Y."/>
            <person name="Nakamura Y."/>
            <person name="Ichinomiya M."/>
            <person name="Saitoh K."/>
            <person name="Sato N."/>
            <person name="Blanc-Mathieu R."/>
            <person name="Endo H."/>
            <person name="Kuwata A."/>
            <person name="Ogata H."/>
        </authorList>
    </citation>
    <scope>NUCLEOTIDE SEQUENCE</scope>
</reference>
<dbReference type="Proteomes" id="UP001165082">
    <property type="component" value="Unassembled WGS sequence"/>
</dbReference>
<protein>
    <submittedName>
        <fullName evidence="1">Uncharacterized protein</fullName>
    </submittedName>
</protein>
<keyword evidence="2" id="KW-1185">Reference proteome</keyword>
<comment type="caution">
    <text evidence="1">The sequence shown here is derived from an EMBL/GenBank/DDBJ whole genome shotgun (WGS) entry which is preliminary data.</text>
</comment>
<evidence type="ECO:0000313" key="1">
    <source>
        <dbReference type="EMBL" id="GMI02867.1"/>
    </source>
</evidence>
<gene>
    <name evidence="1" type="ORF">TrRE_jg7394</name>
</gene>
<dbReference type="EMBL" id="BRXZ01000005">
    <property type="protein sequence ID" value="GMI02867.1"/>
    <property type="molecule type" value="Genomic_DNA"/>
</dbReference>
<proteinExistence type="predicted"/>